<dbReference type="EMBL" id="MPLS01000006">
    <property type="protein sequence ID" value="ORI98285.1"/>
    <property type="molecule type" value="Genomic_DNA"/>
</dbReference>
<keyword evidence="3 10" id="KW-0028">Amino-acid biosynthesis</keyword>
<dbReference type="PANTHER" id="PTHR42701:SF1">
    <property type="entry name" value="IMIDAZOLE GLYCEROL PHOSPHATE SYNTHASE SUBUNIT HISH"/>
    <property type="match status" value="1"/>
</dbReference>
<dbReference type="GO" id="GO:0000105">
    <property type="term" value="P:L-histidine biosynthetic process"/>
    <property type="evidence" value="ECO:0007669"/>
    <property type="project" value="UniProtKB-UniRule"/>
</dbReference>
<dbReference type="PROSITE" id="PS51273">
    <property type="entry name" value="GATASE_TYPE_1"/>
    <property type="match status" value="1"/>
</dbReference>
<comment type="subunit">
    <text evidence="2 10">Heterodimer of HisH and HisF.</text>
</comment>
<dbReference type="PROSITE" id="PS51274">
    <property type="entry name" value="GATASE_COBBQ"/>
    <property type="match status" value="1"/>
</dbReference>
<evidence type="ECO:0000256" key="5">
    <source>
        <dbReference type="ARBA" id="ARBA00022962"/>
    </source>
</evidence>
<comment type="subcellular location">
    <subcellularLocation>
        <location evidence="10">Cytoplasm</location>
    </subcellularLocation>
</comment>
<evidence type="ECO:0000259" key="12">
    <source>
        <dbReference type="Pfam" id="PF00117"/>
    </source>
</evidence>
<dbReference type="STRING" id="33968.BMS77_04230"/>
<evidence type="ECO:0000256" key="10">
    <source>
        <dbReference type="HAMAP-Rule" id="MF_00278"/>
    </source>
</evidence>
<keyword evidence="4 10" id="KW-0378">Hydrolase</keyword>
<evidence type="ECO:0000256" key="8">
    <source>
        <dbReference type="ARBA" id="ARBA00047838"/>
    </source>
</evidence>
<comment type="function">
    <text evidence="10">IGPS catalyzes the conversion of PRFAR and glutamine to IGP, AICAR and glutamate. The HisH subunit catalyzes the hydrolysis of glutamine to glutamate and ammonia as part of the synthesis of IGP and AICAR. The resulting ammonia molecule is channeled to the active site of HisF.</text>
</comment>
<dbReference type="PIRSF" id="PIRSF000495">
    <property type="entry name" value="Amidotransf_hisH"/>
    <property type="match status" value="1"/>
</dbReference>
<evidence type="ECO:0000256" key="11">
    <source>
        <dbReference type="PIRSR" id="PIRSR000495-1"/>
    </source>
</evidence>
<reference evidence="13 14" key="1">
    <citation type="journal article" date="2017" name="Front. Microbiol.">
        <title>Genomic Characterization of Dairy Associated Leuconostoc Species and Diversity of Leuconostocs in Undefined Mixed Mesophilic Starter Cultures.</title>
        <authorList>
            <person name="Frantzen C.A."/>
            <person name="Kot W."/>
            <person name="Pedersen T.B."/>
            <person name="Ardo Y.M."/>
            <person name="Broadbent J.R."/>
            <person name="Neve H."/>
            <person name="Hansen L.H."/>
            <person name="Dal Bello F."/>
            <person name="Ostlie H.M."/>
            <person name="Kleppen H.P."/>
            <person name="Vogensen F.K."/>
            <person name="Holo H."/>
        </authorList>
    </citation>
    <scope>NUCLEOTIDE SEQUENCE [LARGE SCALE GENOMIC DNA]</scope>
    <source>
        <strain evidence="13 14">LMGCF08</strain>
    </source>
</reference>
<dbReference type="InterPro" id="IPR010139">
    <property type="entry name" value="Imidazole-glycPsynth_HisH"/>
</dbReference>
<dbReference type="PANTHER" id="PTHR42701">
    <property type="entry name" value="IMIDAZOLE GLYCEROL PHOSPHATE SYNTHASE SUBUNIT HISH"/>
    <property type="match status" value="1"/>
</dbReference>
<dbReference type="GO" id="GO:0000107">
    <property type="term" value="F:imidazoleglycerol-phosphate synthase activity"/>
    <property type="evidence" value="ECO:0007669"/>
    <property type="project" value="UniProtKB-UniRule"/>
</dbReference>
<protein>
    <recommendedName>
        <fullName evidence="10">Imidazole glycerol phosphate synthase subunit HisH</fullName>
        <ecNumber evidence="10">4.3.2.10</ecNumber>
    </recommendedName>
    <alternativeName>
        <fullName evidence="10">IGP synthase glutaminase subunit</fullName>
        <ecNumber evidence="10">3.5.1.2</ecNumber>
    </alternativeName>
    <alternativeName>
        <fullName evidence="10">IGP synthase subunit HisH</fullName>
    </alternativeName>
    <alternativeName>
        <fullName evidence="10">ImGP synthase subunit HisH</fullName>
        <shortName evidence="10">IGPS subunit HisH</shortName>
    </alternativeName>
</protein>
<dbReference type="SUPFAM" id="SSF52317">
    <property type="entry name" value="Class I glutamine amidotransferase-like"/>
    <property type="match status" value="1"/>
</dbReference>
<evidence type="ECO:0000256" key="2">
    <source>
        <dbReference type="ARBA" id="ARBA00011152"/>
    </source>
</evidence>
<dbReference type="EC" id="4.3.2.10" evidence="10"/>
<feature type="active site" evidence="10 11">
    <location>
        <position position="187"/>
    </location>
</feature>
<evidence type="ECO:0000313" key="14">
    <source>
        <dbReference type="Proteomes" id="UP000192288"/>
    </source>
</evidence>
<dbReference type="InterPro" id="IPR017926">
    <property type="entry name" value="GATASE"/>
</dbReference>
<name>A0A1X0VEX2_LEUPS</name>
<gene>
    <name evidence="10" type="primary">hisH</name>
    <name evidence="13" type="ORF">BMR96_02785</name>
</gene>
<dbReference type="GO" id="GO:0004359">
    <property type="term" value="F:glutaminase activity"/>
    <property type="evidence" value="ECO:0007669"/>
    <property type="project" value="UniProtKB-EC"/>
</dbReference>
<feature type="active site" description="Nucleophile" evidence="10 11">
    <location>
        <position position="80"/>
    </location>
</feature>
<evidence type="ECO:0000256" key="9">
    <source>
        <dbReference type="ARBA" id="ARBA00049534"/>
    </source>
</evidence>
<accession>A0A1X0VEX2</accession>
<dbReference type="Proteomes" id="UP000192288">
    <property type="component" value="Unassembled WGS sequence"/>
</dbReference>
<evidence type="ECO:0000256" key="6">
    <source>
        <dbReference type="ARBA" id="ARBA00023102"/>
    </source>
</evidence>
<dbReference type="RefSeq" id="WP_004910483.1">
    <property type="nucleotide sequence ID" value="NZ_MPLS01000006.1"/>
</dbReference>
<evidence type="ECO:0000313" key="13">
    <source>
        <dbReference type="EMBL" id="ORI98285.1"/>
    </source>
</evidence>
<organism evidence="13 14">
    <name type="scientific">Leuconostoc pseudomesenteroides</name>
    <dbReference type="NCBI Taxonomy" id="33968"/>
    <lineage>
        <taxon>Bacteria</taxon>
        <taxon>Bacillati</taxon>
        <taxon>Bacillota</taxon>
        <taxon>Bacilli</taxon>
        <taxon>Lactobacillales</taxon>
        <taxon>Lactobacillaceae</taxon>
        <taxon>Leuconostoc</taxon>
    </lineage>
</organism>
<comment type="catalytic activity">
    <reaction evidence="9 10">
        <text>L-glutamine + H2O = L-glutamate + NH4(+)</text>
        <dbReference type="Rhea" id="RHEA:15889"/>
        <dbReference type="ChEBI" id="CHEBI:15377"/>
        <dbReference type="ChEBI" id="CHEBI:28938"/>
        <dbReference type="ChEBI" id="CHEBI:29985"/>
        <dbReference type="ChEBI" id="CHEBI:58359"/>
        <dbReference type="EC" id="3.5.1.2"/>
    </reaction>
</comment>
<dbReference type="EC" id="3.5.1.2" evidence="10"/>
<feature type="active site" evidence="10 11">
    <location>
        <position position="185"/>
    </location>
</feature>
<comment type="pathway">
    <text evidence="1 10">Amino-acid biosynthesis; L-histidine biosynthesis; L-histidine from 5-phospho-alpha-D-ribose 1-diphosphate: step 5/9.</text>
</comment>
<dbReference type="CDD" id="cd01748">
    <property type="entry name" value="GATase1_IGP_Synthase"/>
    <property type="match status" value="1"/>
</dbReference>
<evidence type="ECO:0000256" key="4">
    <source>
        <dbReference type="ARBA" id="ARBA00022801"/>
    </source>
</evidence>
<dbReference type="Gene3D" id="3.40.50.880">
    <property type="match status" value="1"/>
</dbReference>
<dbReference type="eggNOG" id="COG0118">
    <property type="taxonomic scope" value="Bacteria"/>
</dbReference>
<sequence length="207" mass="22285">MTIIIIDYGAGNIANVMKAIASTGLSAKLSHDPAEILSADGVVLPGVGAYGAAMSALNERQLIGPLQAYAKSGKPFLGVCLGMQLLFERSTEFGETAGLGIIPGDVVTLPQQQGYKVPQMGWNQNQVRQLNPITSTLNDTYTYFVHSFYVRTARQYIAATVDYGQIEIPSVVVNDSGNVIGAQFHPEKSGKDGLLVWQSFKEMVDDK</sequence>
<comment type="catalytic activity">
    <reaction evidence="8 10">
        <text>5-[(5-phospho-1-deoxy-D-ribulos-1-ylimino)methylamino]-1-(5-phospho-beta-D-ribosyl)imidazole-4-carboxamide + L-glutamine = D-erythro-1-(imidazol-4-yl)glycerol 3-phosphate + 5-amino-1-(5-phospho-beta-D-ribosyl)imidazole-4-carboxamide + L-glutamate + H(+)</text>
        <dbReference type="Rhea" id="RHEA:24793"/>
        <dbReference type="ChEBI" id="CHEBI:15378"/>
        <dbReference type="ChEBI" id="CHEBI:29985"/>
        <dbReference type="ChEBI" id="CHEBI:58278"/>
        <dbReference type="ChEBI" id="CHEBI:58359"/>
        <dbReference type="ChEBI" id="CHEBI:58475"/>
        <dbReference type="ChEBI" id="CHEBI:58525"/>
        <dbReference type="EC" id="4.3.2.10"/>
    </reaction>
</comment>
<dbReference type="Pfam" id="PF00117">
    <property type="entry name" value="GATase"/>
    <property type="match status" value="1"/>
</dbReference>
<evidence type="ECO:0000256" key="3">
    <source>
        <dbReference type="ARBA" id="ARBA00022605"/>
    </source>
</evidence>
<keyword evidence="10" id="KW-0963">Cytoplasm</keyword>
<evidence type="ECO:0000256" key="7">
    <source>
        <dbReference type="ARBA" id="ARBA00023239"/>
    </source>
</evidence>
<dbReference type="UniPathway" id="UPA00031">
    <property type="reaction ID" value="UER00010"/>
</dbReference>
<dbReference type="NCBIfam" id="TIGR01855">
    <property type="entry name" value="IMP_synth_hisH"/>
    <property type="match status" value="1"/>
</dbReference>
<feature type="domain" description="Glutamine amidotransferase" evidence="12">
    <location>
        <begin position="5"/>
        <end position="191"/>
    </location>
</feature>
<dbReference type="AlphaFoldDB" id="A0A1X0VEX2"/>
<comment type="caution">
    <text evidence="13">The sequence shown here is derived from an EMBL/GenBank/DDBJ whole genome shotgun (WGS) entry which is preliminary data.</text>
</comment>
<dbReference type="GO" id="GO:0016829">
    <property type="term" value="F:lyase activity"/>
    <property type="evidence" value="ECO:0007669"/>
    <property type="project" value="UniProtKB-KW"/>
</dbReference>
<dbReference type="InterPro" id="IPR029062">
    <property type="entry name" value="Class_I_gatase-like"/>
</dbReference>
<proteinExistence type="inferred from homology"/>
<keyword evidence="7 10" id="KW-0456">Lyase</keyword>
<keyword evidence="5 10" id="KW-0315">Glutamine amidotransferase</keyword>
<dbReference type="HAMAP" id="MF_00278">
    <property type="entry name" value="HisH"/>
    <property type="match status" value="1"/>
</dbReference>
<keyword evidence="6 10" id="KW-0368">Histidine biosynthesis</keyword>
<evidence type="ECO:0000256" key="1">
    <source>
        <dbReference type="ARBA" id="ARBA00005091"/>
    </source>
</evidence>
<dbReference type="GO" id="GO:0005737">
    <property type="term" value="C:cytoplasm"/>
    <property type="evidence" value="ECO:0007669"/>
    <property type="project" value="UniProtKB-SubCell"/>
</dbReference>